<sequence length="739" mass="80740">MAPTPRRSTRASTVARSVVSQSGVSAVPANSATPGRATALPKVNPRKSTAYGASGRISTAEEMKVPVTGFAQAFESQRGVAGMSGGSSPVSATGPDSDMPESDRPESDGPRSEGPESDGPESDGLESDGLESDGPRSEGPRSDYESEEEDYANEVEDYESEVESVANTSKSFGMMHEAGMLRDFTPPPTYPSVTSARTPAVTSARTPAVTSTRTPADTSARTPADTSARTPAATYERTPAATHGRTPALASALASARMPALASARARPVPQLAPPRRPPQLSSPHLAPRHYTKPGLPEEQRMWRRYSLLGLLVLILAVFCAFIPGLLTFKNRKNSDRQTGKYNYDGTTDSLVRWVQQGNNLQDEKFNAAQQQLNAVRDTVSQLKDNLPDFIIVGTNNDGTMKISDEFWNALAKRMSSEGLLVGSSPEWEAFLARNKEKIVETLDKSHDASNTRTRILDRDEFRELIEENWTQFSDRVDKKIYDFVKKMEKEVKEAVTNEVPKAVAKEAARQAKGAYVDQIRLHALALTNLAINTEIMIGQPNYFATGLGAVVDMSITSPTLTETPGWLFPFSRFFSTLPERRPPVAALEDYSEIGDCWCAAHSTDAPGQAQLGIQLGFPIFPKQITIEHIPMKVVPFRDVRSAPKNVELWAYNGLSHAQGSSVMKCKHEDMPAGWVCLGSVRYDIWGSNNMQTFDLDVETPSPIKRAIVRVTENWGANGTCIYRVRLHGRSDGVDVLTQ</sequence>
<feature type="compositionally biased region" description="Acidic residues" evidence="5">
    <location>
        <begin position="145"/>
        <end position="162"/>
    </location>
</feature>
<feature type="compositionally biased region" description="Polar residues" evidence="5">
    <location>
        <begin position="21"/>
        <end position="33"/>
    </location>
</feature>
<feature type="compositionally biased region" description="Basic and acidic residues" evidence="5">
    <location>
        <begin position="101"/>
        <end position="114"/>
    </location>
</feature>
<feature type="region of interest" description="Disordered" evidence="5">
    <location>
        <begin position="183"/>
        <end position="294"/>
    </location>
</feature>
<feature type="compositionally biased region" description="Polar residues" evidence="5">
    <location>
        <begin position="191"/>
        <end position="229"/>
    </location>
</feature>
<evidence type="ECO:0000256" key="6">
    <source>
        <dbReference type="SAM" id="Phobius"/>
    </source>
</evidence>
<name>A0A6A6SF01_9PLEO</name>
<keyword evidence="2 6" id="KW-0812">Transmembrane</keyword>
<evidence type="ECO:0000256" key="2">
    <source>
        <dbReference type="ARBA" id="ARBA00022692"/>
    </source>
</evidence>
<gene>
    <name evidence="8" type="ORF">P280DRAFT_390245</name>
</gene>
<evidence type="ECO:0000259" key="7">
    <source>
        <dbReference type="PROSITE" id="PS51469"/>
    </source>
</evidence>
<evidence type="ECO:0000256" key="5">
    <source>
        <dbReference type="SAM" id="MobiDB-lite"/>
    </source>
</evidence>
<feature type="compositionally biased region" description="Acidic residues" evidence="5">
    <location>
        <begin position="115"/>
        <end position="131"/>
    </location>
</feature>
<feature type="domain" description="SUN" evidence="7">
    <location>
        <begin position="549"/>
        <end position="732"/>
    </location>
</feature>
<dbReference type="Proteomes" id="UP000799753">
    <property type="component" value="Unassembled WGS sequence"/>
</dbReference>
<dbReference type="GO" id="GO:0034993">
    <property type="term" value="C:meiotic nuclear membrane microtubule tethering complex"/>
    <property type="evidence" value="ECO:0007669"/>
    <property type="project" value="TreeGrafter"/>
</dbReference>
<dbReference type="InterPro" id="IPR012919">
    <property type="entry name" value="SUN_dom"/>
</dbReference>
<evidence type="ECO:0000313" key="9">
    <source>
        <dbReference type="Proteomes" id="UP000799753"/>
    </source>
</evidence>
<dbReference type="AlphaFoldDB" id="A0A6A6SF01"/>
<dbReference type="PROSITE" id="PS51469">
    <property type="entry name" value="SUN"/>
    <property type="match status" value="1"/>
</dbReference>
<dbReference type="InterPro" id="IPR045119">
    <property type="entry name" value="SUN1-5"/>
</dbReference>
<proteinExistence type="predicted"/>
<keyword evidence="9" id="KW-1185">Reference proteome</keyword>
<evidence type="ECO:0000256" key="1">
    <source>
        <dbReference type="ARBA" id="ARBA00004370"/>
    </source>
</evidence>
<dbReference type="Gene3D" id="2.60.120.260">
    <property type="entry name" value="Galactose-binding domain-like"/>
    <property type="match status" value="1"/>
</dbReference>
<feature type="transmembrane region" description="Helical" evidence="6">
    <location>
        <begin position="306"/>
        <end position="327"/>
    </location>
</feature>
<dbReference type="PANTHER" id="PTHR12911:SF8">
    <property type="entry name" value="KLAROID PROTEIN-RELATED"/>
    <property type="match status" value="1"/>
</dbReference>
<keyword evidence="3 6" id="KW-1133">Transmembrane helix</keyword>
<feature type="region of interest" description="Disordered" evidence="5">
    <location>
        <begin position="1"/>
        <end position="64"/>
    </location>
</feature>
<feature type="region of interest" description="Disordered" evidence="5">
    <location>
        <begin position="78"/>
        <end position="166"/>
    </location>
</feature>
<comment type="subcellular location">
    <subcellularLocation>
        <location evidence="1">Membrane</location>
    </subcellularLocation>
</comment>
<protein>
    <recommendedName>
        <fullName evidence="7">SUN domain-containing protein</fullName>
    </recommendedName>
</protein>
<dbReference type="EMBL" id="MU006777">
    <property type="protein sequence ID" value="KAF2645283.1"/>
    <property type="molecule type" value="Genomic_DNA"/>
</dbReference>
<accession>A0A6A6SF01</accession>
<reference evidence="8" key="1">
    <citation type="journal article" date="2020" name="Stud. Mycol.">
        <title>101 Dothideomycetes genomes: a test case for predicting lifestyles and emergence of pathogens.</title>
        <authorList>
            <person name="Haridas S."/>
            <person name="Albert R."/>
            <person name="Binder M."/>
            <person name="Bloem J."/>
            <person name="Labutti K."/>
            <person name="Salamov A."/>
            <person name="Andreopoulos B."/>
            <person name="Baker S."/>
            <person name="Barry K."/>
            <person name="Bills G."/>
            <person name="Bluhm B."/>
            <person name="Cannon C."/>
            <person name="Castanera R."/>
            <person name="Culley D."/>
            <person name="Daum C."/>
            <person name="Ezra D."/>
            <person name="Gonzalez J."/>
            <person name="Henrissat B."/>
            <person name="Kuo A."/>
            <person name="Liang C."/>
            <person name="Lipzen A."/>
            <person name="Lutzoni F."/>
            <person name="Magnuson J."/>
            <person name="Mondo S."/>
            <person name="Nolan M."/>
            <person name="Ohm R."/>
            <person name="Pangilinan J."/>
            <person name="Park H.-J."/>
            <person name="Ramirez L."/>
            <person name="Alfaro M."/>
            <person name="Sun H."/>
            <person name="Tritt A."/>
            <person name="Yoshinaga Y."/>
            <person name="Zwiers L.-H."/>
            <person name="Turgeon B."/>
            <person name="Goodwin S."/>
            <person name="Spatafora J."/>
            <person name="Crous P."/>
            <person name="Grigoriev I."/>
        </authorList>
    </citation>
    <scope>NUCLEOTIDE SEQUENCE</scope>
    <source>
        <strain evidence="8">CBS 473.64</strain>
    </source>
</reference>
<evidence type="ECO:0000313" key="8">
    <source>
        <dbReference type="EMBL" id="KAF2645283.1"/>
    </source>
</evidence>
<evidence type="ECO:0000256" key="4">
    <source>
        <dbReference type="ARBA" id="ARBA00023136"/>
    </source>
</evidence>
<dbReference type="OrthoDB" id="342281at2759"/>
<dbReference type="PANTHER" id="PTHR12911">
    <property type="entry name" value="SAD1/UNC-84-LIKE PROTEIN-RELATED"/>
    <property type="match status" value="1"/>
</dbReference>
<feature type="compositionally biased region" description="Basic and acidic residues" evidence="5">
    <location>
        <begin position="133"/>
        <end position="144"/>
    </location>
</feature>
<dbReference type="GO" id="GO:0043495">
    <property type="term" value="F:protein-membrane adaptor activity"/>
    <property type="evidence" value="ECO:0007669"/>
    <property type="project" value="TreeGrafter"/>
</dbReference>
<feature type="compositionally biased region" description="Low complexity" evidence="5">
    <location>
        <begin position="1"/>
        <end position="20"/>
    </location>
</feature>
<keyword evidence="4 6" id="KW-0472">Membrane</keyword>
<dbReference type="Pfam" id="PF07738">
    <property type="entry name" value="Sad1_UNC"/>
    <property type="match status" value="1"/>
</dbReference>
<evidence type="ECO:0000256" key="3">
    <source>
        <dbReference type="ARBA" id="ARBA00022989"/>
    </source>
</evidence>
<organism evidence="8 9">
    <name type="scientific">Massarina eburnea CBS 473.64</name>
    <dbReference type="NCBI Taxonomy" id="1395130"/>
    <lineage>
        <taxon>Eukaryota</taxon>
        <taxon>Fungi</taxon>
        <taxon>Dikarya</taxon>
        <taxon>Ascomycota</taxon>
        <taxon>Pezizomycotina</taxon>
        <taxon>Dothideomycetes</taxon>
        <taxon>Pleosporomycetidae</taxon>
        <taxon>Pleosporales</taxon>
        <taxon>Massarineae</taxon>
        <taxon>Massarinaceae</taxon>
        <taxon>Massarina</taxon>
    </lineage>
</organism>